<reference evidence="1 2" key="1">
    <citation type="submission" date="2020-04" db="EMBL/GenBank/DDBJ databases">
        <title>Genome sequencing of Rosenbergiella species.</title>
        <authorList>
            <person name="Alvarez-Perez S."/>
            <person name="Lievens B."/>
        </authorList>
    </citation>
    <scope>NUCLEOTIDE SEQUENCE [LARGE SCALE GENOMIC DNA]</scope>
    <source>
        <strain evidence="1 2">S61</strain>
    </source>
</reference>
<name>A0ABS5ST10_9GAMM</name>
<accession>A0ABS5ST10</accession>
<dbReference type="EMBL" id="JABBFR010000002">
    <property type="protein sequence ID" value="MBT0723136.1"/>
    <property type="molecule type" value="Genomic_DNA"/>
</dbReference>
<dbReference type="RefSeq" id="WP_214235582.1">
    <property type="nucleotide sequence ID" value="NZ_JABBFR010000002.1"/>
</dbReference>
<protein>
    <submittedName>
        <fullName evidence="1">Uncharacterized protein</fullName>
    </submittedName>
</protein>
<comment type="caution">
    <text evidence="1">The sequence shown here is derived from an EMBL/GenBank/DDBJ whole genome shotgun (WGS) entry which is preliminary data.</text>
</comment>
<evidence type="ECO:0000313" key="2">
    <source>
        <dbReference type="Proteomes" id="UP000790096"/>
    </source>
</evidence>
<dbReference type="Proteomes" id="UP000790096">
    <property type="component" value="Unassembled WGS sequence"/>
</dbReference>
<gene>
    <name evidence="1" type="ORF">HH682_01505</name>
</gene>
<keyword evidence="2" id="KW-1185">Reference proteome</keyword>
<organism evidence="1 2">
    <name type="scientific">Rosenbergiella gaditana</name>
    <dbReference type="NCBI Taxonomy" id="2726987"/>
    <lineage>
        <taxon>Bacteria</taxon>
        <taxon>Pseudomonadati</taxon>
        <taxon>Pseudomonadota</taxon>
        <taxon>Gammaproteobacteria</taxon>
        <taxon>Enterobacterales</taxon>
        <taxon>Erwiniaceae</taxon>
        <taxon>Rosenbergiella</taxon>
    </lineage>
</organism>
<proteinExistence type="predicted"/>
<sequence length="213" mass="24104">MSKAVSTAMALPSVFPLAILRSSESFQSLFPAEWTSYRLTQQLAWLTKWSQWFFAGTLLPWGERLLIKQLAYPLWQWFGRLSVNDRGFPEPISVTHFSLAAQNKVALQQAISQLMDRFISLVCSTLSDVAGHPLQTFVNATHLSKGEQNCLHHPITALDQAEKPAIMQRRHCCVRIHLDNELGISCPLDRCPSSKNYGKDCEQCKTFRVRAAI</sequence>
<evidence type="ECO:0000313" key="1">
    <source>
        <dbReference type="EMBL" id="MBT0723136.1"/>
    </source>
</evidence>